<feature type="region of interest" description="Disordered" evidence="1">
    <location>
        <begin position="143"/>
        <end position="179"/>
    </location>
</feature>
<dbReference type="Proteomes" id="UP000316988">
    <property type="component" value="Unassembled WGS sequence"/>
</dbReference>
<evidence type="ECO:0000313" key="2">
    <source>
        <dbReference type="EMBL" id="TSD65193.1"/>
    </source>
</evidence>
<dbReference type="AlphaFoldDB" id="A0A554SFU6"/>
<feature type="compositionally biased region" description="Acidic residues" evidence="1">
    <location>
        <begin position="154"/>
        <end position="165"/>
    </location>
</feature>
<keyword evidence="3" id="KW-1185">Reference proteome</keyword>
<proteinExistence type="predicted"/>
<protein>
    <submittedName>
        <fullName evidence="2">Uncharacterized protein</fullName>
    </submittedName>
</protein>
<comment type="caution">
    <text evidence="2">The sequence shown here is derived from an EMBL/GenBank/DDBJ whole genome shotgun (WGS) entry which is preliminary data.</text>
</comment>
<organism evidence="2 3">
    <name type="scientific">Aeromicrobium piscarium</name>
    <dbReference type="NCBI Taxonomy" id="2590901"/>
    <lineage>
        <taxon>Bacteria</taxon>
        <taxon>Bacillati</taxon>
        <taxon>Actinomycetota</taxon>
        <taxon>Actinomycetes</taxon>
        <taxon>Propionibacteriales</taxon>
        <taxon>Nocardioidaceae</taxon>
        <taxon>Aeromicrobium</taxon>
    </lineage>
</organism>
<sequence>MSASASASAAMSPLRLTEVLVGGLPPDVGVPGGPDRYTVPIVLSRRVTGAEKSRIEGHAVREELGAAGYRDIRLAVADRRLMVTETTLRELAAGLGYHLTRVIDDAVQQIHDEDDARDRRARDAQTREANRLQSLTSQAALIDFQAAPRVNPAAEDEGERWDDDGGTPGRAEKASLDTS</sequence>
<reference evidence="2 3" key="1">
    <citation type="submission" date="2019-07" db="EMBL/GenBank/DDBJ databases">
        <authorList>
            <person name="Zhao L.H."/>
        </authorList>
    </citation>
    <scope>NUCLEOTIDE SEQUENCE [LARGE SCALE GENOMIC DNA]</scope>
    <source>
        <strain evidence="2 3">Co35</strain>
    </source>
</reference>
<name>A0A554SFU6_9ACTN</name>
<evidence type="ECO:0000313" key="3">
    <source>
        <dbReference type="Proteomes" id="UP000316988"/>
    </source>
</evidence>
<dbReference type="RefSeq" id="WP_143912300.1">
    <property type="nucleotide sequence ID" value="NZ_VLNT01000003.1"/>
</dbReference>
<dbReference type="OrthoDB" id="5007551at2"/>
<gene>
    <name evidence="2" type="ORF">FNM00_05665</name>
</gene>
<accession>A0A554SFU6</accession>
<evidence type="ECO:0000256" key="1">
    <source>
        <dbReference type="SAM" id="MobiDB-lite"/>
    </source>
</evidence>
<feature type="compositionally biased region" description="Basic and acidic residues" evidence="1">
    <location>
        <begin position="170"/>
        <end position="179"/>
    </location>
</feature>
<dbReference type="EMBL" id="VLNT01000003">
    <property type="protein sequence ID" value="TSD65193.1"/>
    <property type="molecule type" value="Genomic_DNA"/>
</dbReference>